<dbReference type="AlphaFoldDB" id="A0A0U2R974"/>
<evidence type="ECO:0000313" key="2">
    <source>
        <dbReference type="EMBL" id="ALS92799.1"/>
    </source>
</evidence>
<organism evidence="2">
    <name type="scientific">Leptosphaeria maculans</name>
    <name type="common">Blackleg fungus</name>
    <name type="synonym">Phoma lingam</name>
    <dbReference type="NCBI Taxonomy" id="5022"/>
    <lineage>
        <taxon>Eukaryota</taxon>
        <taxon>Fungi</taxon>
        <taxon>Dikarya</taxon>
        <taxon>Ascomycota</taxon>
        <taxon>Pezizomycotina</taxon>
        <taxon>Dothideomycetes</taxon>
        <taxon>Pleosporomycetidae</taxon>
        <taxon>Pleosporales</taxon>
        <taxon>Pleosporineae</taxon>
        <taxon>Leptosphaeriaceae</taxon>
        <taxon>Plenodomus</taxon>
        <taxon>Plenodomus lingam/Leptosphaeria maculans species complex</taxon>
    </lineage>
</organism>
<name>A0A0U2R974_LEPMC</name>
<accession>A0A0U2R974</accession>
<feature type="signal peptide" evidence="1">
    <location>
        <begin position="1"/>
        <end position="24"/>
    </location>
</feature>
<proteinExistence type="predicted"/>
<dbReference type="EMBL" id="KP939098">
    <property type="protein sequence ID" value="ALS92799.1"/>
    <property type="molecule type" value="Genomic_DNA"/>
</dbReference>
<dbReference type="SMR" id="A0A0U2R974"/>
<gene>
    <name evidence="2" type="primary">AvrLm3</name>
</gene>
<evidence type="ECO:0000256" key="1">
    <source>
        <dbReference type="SAM" id="SignalP"/>
    </source>
</evidence>
<reference evidence="2" key="1">
    <citation type="journal article" date="2015" name="New Phytol.">
        <title>A game of hide and seek between avirulence genes AvrLm4-7 and AvrLm3 in Leptosphaeria maculans.</title>
        <authorList>
            <person name="Plissonneau C."/>
            <person name="Daverdin G."/>
            <person name="Ollivier B."/>
            <person name="Blaise F."/>
            <person name="Degrave A."/>
            <person name="Fudal I."/>
            <person name="Rouxel T."/>
            <person name="Balesdent M.H."/>
        </authorList>
    </citation>
    <scope>NUCLEOTIDE SEQUENCE</scope>
</reference>
<keyword evidence="1" id="KW-0732">Signal</keyword>
<feature type="chain" id="PRO_5036002336" evidence="1">
    <location>
        <begin position="25"/>
        <end position="160"/>
    </location>
</feature>
<protein>
    <submittedName>
        <fullName evidence="2 3">AvrLm3</fullName>
    </submittedName>
</protein>
<evidence type="ECO:0000313" key="4">
    <source>
        <dbReference type="EMBL" id="QYU71273.1"/>
    </source>
</evidence>
<evidence type="ECO:0000313" key="3">
    <source>
        <dbReference type="EMBL" id="QYU71272.1"/>
    </source>
</evidence>
<dbReference type="EMBL" id="MT358760">
    <property type="protein sequence ID" value="QYU71273.1"/>
    <property type="molecule type" value="Genomic_DNA"/>
</dbReference>
<dbReference type="EMBL" id="MT358759">
    <property type="protein sequence ID" value="QYU71272.1"/>
    <property type="molecule type" value="Genomic_DNA"/>
</dbReference>
<reference evidence="3" key="2">
    <citation type="submission" date="2020-04" db="EMBL/GenBank/DDBJ databases">
        <authorList>
            <person name="Zamanmirabdi A."/>
            <person name="Hemati R."/>
            <person name="Batley J."/>
        </authorList>
    </citation>
    <scope>NUCLEOTIDE SEQUENCE</scope>
    <source>
        <strain evidence="3">Ar3</strain>
        <strain evidence="4">Ar5</strain>
    </source>
</reference>
<sequence length="160" mass="18025">MLKPTKVIQILFLLFTAFFARTCALECHAVAFSSDHQFSLGRNEDCNLYCSKNSMLSIFSRVLPLDDPCQGDDGFSSLTATIDQISCDTGCQCRCSVHATAWRVHKSGKRYSRRTGWVSCNLEDYVARITGRPFIPVNGALHEYFSRGFVSKDEVHCDHQ</sequence>